<protein>
    <recommendedName>
        <fullName evidence="1">DinB-like domain-containing protein</fullName>
    </recommendedName>
</protein>
<feature type="domain" description="DinB-like" evidence="1">
    <location>
        <begin position="24"/>
        <end position="153"/>
    </location>
</feature>
<dbReference type="Proteomes" id="UP001519287">
    <property type="component" value="Unassembled WGS sequence"/>
</dbReference>
<comment type="caution">
    <text evidence="2">The sequence shown here is derived from an EMBL/GenBank/DDBJ whole genome shotgun (WGS) entry which is preliminary data.</text>
</comment>
<dbReference type="RefSeq" id="WP_209977156.1">
    <property type="nucleotide sequence ID" value="NZ_JAGGLB010000033.1"/>
</dbReference>
<sequence>MQTNNSKSSPPSSIKLYQHTYIKISEAVSGFTDEQLQWKSAPDKWSVTEVVSHLVDSNLVNSFRIRQLLTESHAELLPYAHDEWVAAQQANSMTMQELLAIYEAVTRYNALLLNRLDDKTWEKCGWEDTHAYSLRHIIEVFIVRHVETHLKQIERIQAAIPHR</sequence>
<name>A0ABS4J695_9BACL</name>
<gene>
    <name evidence="2" type="ORF">J2Z66_006990</name>
</gene>
<dbReference type="InterPro" id="IPR034660">
    <property type="entry name" value="DinB/YfiT-like"/>
</dbReference>
<evidence type="ECO:0000259" key="1">
    <source>
        <dbReference type="Pfam" id="PF12867"/>
    </source>
</evidence>
<dbReference type="EMBL" id="JAGGLB010000033">
    <property type="protein sequence ID" value="MBP1995348.1"/>
    <property type="molecule type" value="Genomic_DNA"/>
</dbReference>
<dbReference type="Gene3D" id="1.20.120.450">
    <property type="entry name" value="dinb family like domain"/>
    <property type="match status" value="1"/>
</dbReference>
<evidence type="ECO:0000313" key="2">
    <source>
        <dbReference type="EMBL" id="MBP1995348.1"/>
    </source>
</evidence>
<dbReference type="SUPFAM" id="SSF109854">
    <property type="entry name" value="DinB/YfiT-like putative metalloenzymes"/>
    <property type="match status" value="1"/>
</dbReference>
<accession>A0ABS4J695</accession>
<dbReference type="Pfam" id="PF12867">
    <property type="entry name" value="DinB_2"/>
    <property type="match status" value="1"/>
</dbReference>
<evidence type="ECO:0000313" key="3">
    <source>
        <dbReference type="Proteomes" id="UP001519287"/>
    </source>
</evidence>
<organism evidence="2 3">
    <name type="scientific">Paenibacillus eucommiae</name>
    <dbReference type="NCBI Taxonomy" id="1355755"/>
    <lineage>
        <taxon>Bacteria</taxon>
        <taxon>Bacillati</taxon>
        <taxon>Bacillota</taxon>
        <taxon>Bacilli</taxon>
        <taxon>Bacillales</taxon>
        <taxon>Paenibacillaceae</taxon>
        <taxon>Paenibacillus</taxon>
    </lineage>
</organism>
<proteinExistence type="predicted"/>
<reference evidence="2 3" key="1">
    <citation type="submission" date="2021-03" db="EMBL/GenBank/DDBJ databases">
        <title>Genomic Encyclopedia of Type Strains, Phase IV (KMG-IV): sequencing the most valuable type-strain genomes for metagenomic binning, comparative biology and taxonomic classification.</title>
        <authorList>
            <person name="Goeker M."/>
        </authorList>
    </citation>
    <scope>NUCLEOTIDE SEQUENCE [LARGE SCALE GENOMIC DNA]</scope>
    <source>
        <strain evidence="2 3">DSM 26048</strain>
    </source>
</reference>
<dbReference type="InterPro" id="IPR024775">
    <property type="entry name" value="DinB-like"/>
</dbReference>
<keyword evidence="3" id="KW-1185">Reference proteome</keyword>